<name>H3AUF1_LATCH</name>
<protein>
    <submittedName>
        <fullName evidence="2">Monoglyceride lipase</fullName>
    </submittedName>
</protein>
<dbReference type="InterPro" id="IPR000073">
    <property type="entry name" value="AB_hydrolase_1"/>
</dbReference>
<dbReference type="Bgee" id="ENSLACG00000011685">
    <property type="expression patterns" value="Expressed in muscle tissue and 5 other cell types or tissues"/>
</dbReference>
<dbReference type="Gene3D" id="3.40.50.1820">
    <property type="entry name" value="alpha/beta hydrolase"/>
    <property type="match status" value="1"/>
</dbReference>
<dbReference type="FunCoup" id="H3AUF1">
    <property type="interactions" value="463"/>
</dbReference>
<dbReference type="GeneID" id="102351047"/>
<dbReference type="Proteomes" id="UP000008672">
    <property type="component" value="Unassembled WGS sequence"/>
</dbReference>
<dbReference type="RefSeq" id="XP_005992595.1">
    <property type="nucleotide sequence ID" value="XM_005992533.3"/>
</dbReference>
<evidence type="ECO:0000259" key="1">
    <source>
        <dbReference type="Pfam" id="PF12146"/>
    </source>
</evidence>
<dbReference type="Ensembl" id="ENSLACT00000013368.1">
    <property type="protein sequence ID" value="ENSLACP00000013272.1"/>
    <property type="gene ID" value="ENSLACG00000011685.1"/>
</dbReference>
<dbReference type="EMBL" id="AFYH01040363">
    <property type="status" value="NOT_ANNOTATED_CDS"/>
    <property type="molecule type" value="Genomic_DNA"/>
</dbReference>
<reference evidence="2" key="3">
    <citation type="submission" date="2025-09" db="UniProtKB">
        <authorList>
            <consortium name="Ensembl"/>
        </authorList>
    </citation>
    <scope>IDENTIFICATION</scope>
</reference>
<dbReference type="InterPro" id="IPR029058">
    <property type="entry name" value="AB_hydrolase_fold"/>
</dbReference>
<dbReference type="HOGENOM" id="CLU_026209_7_1_1"/>
<dbReference type="EMBL" id="AFYH01040364">
    <property type="status" value="NOT_ANNOTATED_CDS"/>
    <property type="molecule type" value="Genomic_DNA"/>
</dbReference>
<proteinExistence type="predicted"/>
<dbReference type="OMA" id="SYEGWSH"/>
<dbReference type="EMBL" id="AFYH01040362">
    <property type="status" value="NOT_ANNOTATED_CDS"/>
    <property type="molecule type" value="Genomic_DNA"/>
</dbReference>
<dbReference type="InParanoid" id="H3AUF1"/>
<accession>H3AUF1</accession>
<gene>
    <name evidence="2" type="primary">MGLL</name>
</gene>
<evidence type="ECO:0000313" key="3">
    <source>
        <dbReference type="Proteomes" id="UP000008672"/>
    </source>
</evidence>
<dbReference type="InterPro" id="IPR022742">
    <property type="entry name" value="Hydrolase_4"/>
</dbReference>
<dbReference type="FunFam" id="3.40.50.1820:FF:000117">
    <property type="entry name" value="Monoglyceride lipase, putative"/>
    <property type="match status" value="1"/>
</dbReference>
<reference evidence="3" key="1">
    <citation type="submission" date="2011-08" db="EMBL/GenBank/DDBJ databases">
        <title>The draft genome of Latimeria chalumnae.</title>
        <authorList>
            <person name="Di Palma F."/>
            <person name="Alfoldi J."/>
            <person name="Johnson J."/>
            <person name="Berlin A."/>
            <person name="Gnerre S."/>
            <person name="Jaffe D."/>
            <person name="MacCallum I."/>
            <person name="Young S."/>
            <person name="Walker B.J."/>
            <person name="Lander E."/>
            <person name="Lindblad-Toh K."/>
        </authorList>
    </citation>
    <scope>NUCLEOTIDE SEQUENCE [LARGE SCALE GENOMIC DNA]</scope>
    <source>
        <strain evidence="3">Wild caught</strain>
    </source>
</reference>
<dbReference type="PRINTS" id="PR00111">
    <property type="entry name" value="ABHYDROLASE"/>
</dbReference>
<dbReference type="STRING" id="7897.ENSLACP00000013272"/>
<evidence type="ECO:0000313" key="2">
    <source>
        <dbReference type="Ensembl" id="ENSLACP00000013272.1"/>
    </source>
</evidence>
<sequence length="312" mass="35300">METKAEGFTCRMPEGKKERWSPQGVPYKEIPHIVNADGQYLFCRYWRPQSAPRALILIVHGAGEHCGRYDHLAQRLRGHSLLVFAHDHVGHGQSEGSRMVVSDFHVYIRDCLQHIDHMKKSYPGLPIFILGHSMGGAISILTACEKPNEFLGLVLISPMVVLNPESATPCKVFLAKFLNYLLPNLPLGSIDPNWISRDKEKVESYAKDPLNYHGRLKVSFGIQLMNAVTMIEKALPNITWPFLLLHGDADKLCDIKGSYLMQEKAQSQDKTLKVYEGAYHALHGELPETASIVLHDLESWILQRIPEEQEKD</sequence>
<organism evidence="2 3">
    <name type="scientific">Latimeria chalumnae</name>
    <name type="common">Coelacanth</name>
    <dbReference type="NCBI Taxonomy" id="7897"/>
    <lineage>
        <taxon>Eukaryota</taxon>
        <taxon>Metazoa</taxon>
        <taxon>Chordata</taxon>
        <taxon>Craniata</taxon>
        <taxon>Vertebrata</taxon>
        <taxon>Euteleostomi</taxon>
        <taxon>Coelacanthiformes</taxon>
        <taxon>Coelacanthidae</taxon>
        <taxon>Latimeria</taxon>
    </lineage>
</organism>
<dbReference type="CTD" id="11343"/>
<dbReference type="Pfam" id="PF12146">
    <property type="entry name" value="Hydrolase_4"/>
    <property type="match status" value="1"/>
</dbReference>
<dbReference type="InterPro" id="IPR051044">
    <property type="entry name" value="MAG_DAG_Lipase"/>
</dbReference>
<dbReference type="EMBL" id="AFYH01040361">
    <property type="status" value="NOT_ANNOTATED_CDS"/>
    <property type="molecule type" value="Genomic_DNA"/>
</dbReference>
<dbReference type="EMBL" id="AFYH01040359">
    <property type="status" value="NOT_ANNOTATED_CDS"/>
    <property type="molecule type" value="Genomic_DNA"/>
</dbReference>
<dbReference type="EMBL" id="AFYH01040360">
    <property type="status" value="NOT_ANNOTATED_CDS"/>
    <property type="molecule type" value="Genomic_DNA"/>
</dbReference>
<dbReference type="eggNOG" id="KOG1455">
    <property type="taxonomic scope" value="Eukaryota"/>
</dbReference>
<keyword evidence="3" id="KW-1185">Reference proteome</keyword>
<dbReference type="AlphaFoldDB" id="H3AUF1"/>
<reference evidence="2" key="2">
    <citation type="submission" date="2025-08" db="UniProtKB">
        <authorList>
            <consortium name="Ensembl"/>
        </authorList>
    </citation>
    <scope>IDENTIFICATION</scope>
</reference>
<feature type="domain" description="Serine aminopeptidase S33" evidence="1">
    <location>
        <begin position="51"/>
        <end position="286"/>
    </location>
</feature>
<dbReference type="KEGG" id="lcm:102351047"/>
<dbReference type="ESTHER" id="latch-h3auf1">
    <property type="family name" value="Monoglyceridelipase_lysophospholip"/>
</dbReference>
<dbReference type="OrthoDB" id="2498029at2759"/>
<dbReference type="GeneTree" id="ENSGT00390000011364"/>
<dbReference type="SUPFAM" id="SSF53474">
    <property type="entry name" value="alpha/beta-Hydrolases"/>
    <property type="match status" value="1"/>
</dbReference>
<dbReference type="PANTHER" id="PTHR11614">
    <property type="entry name" value="PHOSPHOLIPASE-RELATED"/>
    <property type="match status" value="1"/>
</dbReference>